<name>A0AAV7TCY0_PLEWA</name>
<dbReference type="EMBL" id="JANPWB010000007">
    <property type="protein sequence ID" value="KAJ1173700.1"/>
    <property type="molecule type" value="Genomic_DNA"/>
</dbReference>
<evidence type="ECO:0000256" key="1">
    <source>
        <dbReference type="SAM" id="MobiDB-lite"/>
    </source>
</evidence>
<reference evidence="3" key="1">
    <citation type="journal article" date="2022" name="bioRxiv">
        <title>Sequencing and chromosome-scale assembly of the giantPleurodeles waltlgenome.</title>
        <authorList>
            <person name="Brown T."/>
            <person name="Elewa A."/>
            <person name="Iarovenko S."/>
            <person name="Subramanian E."/>
            <person name="Araus A.J."/>
            <person name="Petzold A."/>
            <person name="Susuki M."/>
            <person name="Suzuki K.-i.T."/>
            <person name="Hayashi T."/>
            <person name="Toyoda A."/>
            <person name="Oliveira C."/>
            <person name="Osipova E."/>
            <person name="Leigh N.D."/>
            <person name="Simon A."/>
            <person name="Yun M.H."/>
        </authorList>
    </citation>
    <scope>NUCLEOTIDE SEQUENCE</scope>
    <source>
        <strain evidence="3">20211129_DDA</strain>
        <tissue evidence="3">Liver</tissue>
    </source>
</reference>
<accession>A0AAV7TCY0</accession>
<keyword evidence="4" id="KW-1185">Reference proteome</keyword>
<comment type="caution">
    <text evidence="3">The sequence shown here is derived from an EMBL/GenBank/DDBJ whole genome shotgun (WGS) entry which is preliminary data.</text>
</comment>
<dbReference type="AlphaFoldDB" id="A0AAV7TCY0"/>
<evidence type="ECO:0000313" key="2">
    <source>
        <dbReference type="EMBL" id="KAJ1173700.1"/>
    </source>
</evidence>
<evidence type="ECO:0000313" key="4">
    <source>
        <dbReference type="Proteomes" id="UP001066276"/>
    </source>
</evidence>
<gene>
    <name evidence="2" type="ORF">NDU88_005526</name>
    <name evidence="3" type="ORF">NDU88_005528</name>
</gene>
<sequence>MSAGNMRSGQGAAVATGGDKKKEGLRSWAGEVTGIPCLSWLDTRGAGGHWCIPVMGEGLREEKLVGWVAS</sequence>
<protein>
    <submittedName>
        <fullName evidence="3">Uncharacterized protein</fullName>
    </submittedName>
</protein>
<dbReference type="EMBL" id="JANPWB010000007">
    <property type="protein sequence ID" value="KAJ1173702.1"/>
    <property type="molecule type" value="Genomic_DNA"/>
</dbReference>
<feature type="region of interest" description="Disordered" evidence="1">
    <location>
        <begin position="1"/>
        <end position="23"/>
    </location>
</feature>
<proteinExistence type="predicted"/>
<evidence type="ECO:0000313" key="3">
    <source>
        <dbReference type="EMBL" id="KAJ1173702.1"/>
    </source>
</evidence>
<dbReference type="Proteomes" id="UP001066276">
    <property type="component" value="Chromosome 4_1"/>
</dbReference>
<organism evidence="3 4">
    <name type="scientific">Pleurodeles waltl</name>
    <name type="common">Iberian ribbed newt</name>
    <dbReference type="NCBI Taxonomy" id="8319"/>
    <lineage>
        <taxon>Eukaryota</taxon>
        <taxon>Metazoa</taxon>
        <taxon>Chordata</taxon>
        <taxon>Craniata</taxon>
        <taxon>Vertebrata</taxon>
        <taxon>Euteleostomi</taxon>
        <taxon>Amphibia</taxon>
        <taxon>Batrachia</taxon>
        <taxon>Caudata</taxon>
        <taxon>Salamandroidea</taxon>
        <taxon>Salamandridae</taxon>
        <taxon>Pleurodelinae</taxon>
        <taxon>Pleurodeles</taxon>
    </lineage>
</organism>